<dbReference type="Pfam" id="PF00107">
    <property type="entry name" value="ADH_zinc_N"/>
    <property type="match status" value="1"/>
</dbReference>
<dbReference type="PANTHER" id="PTHR48106">
    <property type="entry name" value="QUINONE OXIDOREDUCTASE PIG3-RELATED"/>
    <property type="match status" value="1"/>
</dbReference>
<organism evidence="4 5">
    <name type="scientific">Ehrlichia cf. muris str. EmCRT</name>
    <dbReference type="NCBI Taxonomy" id="1359167"/>
    <lineage>
        <taxon>Bacteria</taxon>
        <taxon>Pseudomonadati</taxon>
        <taxon>Pseudomonadota</taxon>
        <taxon>Alphaproteobacteria</taxon>
        <taxon>Rickettsiales</taxon>
        <taxon>Anaplasmataceae</taxon>
        <taxon>Ehrlichia</taxon>
    </lineage>
</organism>
<evidence type="ECO:0000313" key="5">
    <source>
        <dbReference type="Proteomes" id="UP000033546"/>
    </source>
</evidence>
<dbReference type="SUPFAM" id="SSF50129">
    <property type="entry name" value="GroES-like"/>
    <property type="match status" value="1"/>
</dbReference>
<dbReference type="SMART" id="SM00829">
    <property type="entry name" value="PKS_ER"/>
    <property type="match status" value="1"/>
</dbReference>
<dbReference type="GO" id="GO:0005829">
    <property type="term" value="C:cytosol"/>
    <property type="evidence" value="ECO:0007669"/>
    <property type="project" value="TreeGrafter"/>
</dbReference>
<evidence type="ECO:0000256" key="2">
    <source>
        <dbReference type="ARBA" id="ARBA00023002"/>
    </source>
</evidence>
<name>A0A0F3NEY6_9RICK</name>
<dbReference type="InterPro" id="IPR047618">
    <property type="entry name" value="QOR-like"/>
</dbReference>
<dbReference type="RefSeq" id="WP_045804788.1">
    <property type="nucleotide sequence ID" value="NZ_LANU01000002.1"/>
</dbReference>
<keyword evidence="2" id="KW-0560">Oxidoreductase</keyword>
<dbReference type="InterPro" id="IPR011032">
    <property type="entry name" value="GroES-like_sf"/>
</dbReference>
<dbReference type="Proteomes" id="UP000033546">
    <property type="component" value="Unassembled WGS sequence"/>
</dbReference>
<gene>
    <name evidence="4" type="ORF">EMUCRT_0433</name>
</gene>
<dbReference type="CDD" id="cd05286">
    <property type="entry name" value="QOR2"/>
    <property type="match status" value="1"/>
</dbReference>
<feature type="domain" description="Enoyl reductase (ER)" evidence="3">
    <location>
        <begin position="11"/>
        <end position="322"/>
    </location>
</feature>
<dbReference type="SUPFAM" id="SSF51735">
    <property type="entry name" value="NAD(P)-binding Rossmann-fold domains"/>
    <property type="match status" value="1"/>
</dbReference>
<dbReference type="InterPro" id="IPR036291">
    <property type="entry name" value="NAD(P)-bd_dom_sf"/>
</dbReference>
<comment type="caution">
    <text evidence="4">The sequence shown here is derived from an EMBL/GenBank/DDBJ whole genome shotgun (WGS) entry which is preliminary data.</text>
</comment>
<reference evidence="4 5" key="1">
    <citation type="submission" date="2015-02" db="EMBL/GenBank/DDBJ databases">
        <title>Genome Sequencing of Rickettsiales.</title>
        <authorList>
            <person name="Daugherty S.C."/>
            <person name="Su Q."/>
            <person name="Abolude K."/>
            <person name="Beier-Sexton M."/>
            <person name="Carlyon J.A."/>
            <person name="Carter R."/>
            <person name="Day N.P."/>
            <person name="Dumler S.J."/>
            <person name="Dyachenko V."/>
            <person name="Godinez A."/>
            <person name="Kurtti T.J."/>
            <person name="Lichay M."/>
            <person name="Mullins K.E."/>
            <person name="Ott S."/>
            <person name="Pappas-Brown V."/>
            <person name="Paris D.H."/>
            <person name="Patel P."/>
            <person name="Richards A.L."/>
            <person name="Sadzewicz L."/>
            <person name="Sears K."/>
            <person name="Seidman D."/>
            <person name="Sengamalay N."/>
            <person name="Stenos J."/>
            <person name="Tallon L.J."/>
            <person name="Vincent G."/>
            <person name="Fraser C.M."/>
            <person name="Munderloh U."/>
            <person name="Dunning-Hotopp J.C."/>
        </authorList>
    </citation>
    <scope>NUCLEOTIDE SEQUENCE [LARGE SCALE GENOMIC DNA]</scope>
    <source>
        <strain evidence="4 5">EmCRT</strain>
    </source>
</reference>
<dbReference type="InterPro" id="IPR013149">
    <property type="entry name" value="ADH-like_C"/>
</dbReference>
<keyword evidence="1" id="KW-0521">NADP</keyword>
<dbReference type="Gene3D" id="3.90.180.10">
    <property type="entry name" value="Medium-chain alcohol dehydrogenases, catalytic domain"/>
    <property type="match status" value="1"/>
</dbReference>
<accession>A0A0F3NEY6</accession>
<evidence type="ECO:0000313" key="4">
    <source>
        <dbReference type="EMBL" id="KJV65489.1"/>
    </source>
</evidence>
<dbReference type="FunFam" id="3.40.50.720:FF:000053">
    <property type="entry name" value="Quinone oxidoreductase 1"/>
    <property type="match status" value="1"/>
</dbReference>
<dbReference type="GO" id="GO:0070402">
    <property type="term" value="F:NADPH binding"/>
    <property type="evidence" value="ECO:0007669"/>
    <property type="project" value="TreeGrafter"/>
</dbReference>
<dbReference type="EMBL" id="LANU01000002">
    <property type="protein sequence ID" value="KJV65489.1"/>
    <property type="molecule type" value="Genomic_DNA"/>
</dbReference>
<dbReference type="Gene3D" id="3.40.50.720">
    <property type="entry name" value="NAD(P)-binding Rossmann-like Domain"/>
    <property type="match status" value="1"/>
</dbReference>
<proteinExistence type="predicted"/>
<dbReference type="Pfam" id="PF08240">
    <property type="entry name" value="ADH_N"/>
    <property type="match status" value="1"/>
</dbReference>
<evidence type="ECO:0000256" key="1">
    <source>
        <dbReference type="ARBA" id="ARBA00022857"/>
    </source>
</evidence>
<dbReference type="AlphaFoldDB" id="A0A0F3NEY6"/>
<dbReference type="PATRIC" id="fig|1359167.3.peg.417"/>
<dbReference type="GO" id="GO:0035925">
    <property type="term" value="F:mRNA 3'-UTR AU-rich region binding"/>
    <property type="evidence" value="ECO:0007669"/>
    <property type="project" value="TreeGrafter"/>
</dbReference>
<dbReference type="InterPro" id="IPR013154">
    <property type="entry name" value="ADH-like_N"/>
</dbReference>
<sequence>MVKIIVISETGGSEVLKYVNHNIGEPKDGEVLIKHRAIGLNRYDIECRNGMRKNKKLPTILGVEAVGVIERVGKDVEVFNVGDRVGYCTVSGGAYSEKRLINQKYLVRIPDDITDQVAAAVLFKGMTAHYLTHLVYAIRPNTFALVHGATGGVGQILCQWANYKGCKVIGVVSSDDRANIALRSGCSYVVNYSSSDFVKQVMEITHGSGVNVVYDSIGALTSKVSFESLCIFGIYVSYGQISGAISNISASMLSSRSLFFTSPLVFHYKRSSFDLAMTAMEMFEVIRRNYIKVSINKIYRFDDIVAAHKDLENRKLTGSNIIEL</sequence>
<dbReference type="GO" id="GO:0003960">
    <property type="term" value="F:quinone reductase (NADPH) activity"/>
    <property type="evidence" value="ECO:0007669"/>
    <property type="project" value="InterPro"/>
</dbReference>
<evidence type="ECO:0000259" key="3">
    <source>
        <dbReference type="SMART" id="SM00829"/>
    </source>
</evidence>
<protein>
    <submittedName>
        <fullName evidence="4">Zinc-binding dehydrogenase family protein</fullName>
    </submittedName>
</protein>
<dbReference type="PANTHER" id="PTHR48106:SF13">
    <property type="entry name" value="QUINONE OXIDOREDUCTASE-RELATED"/>
    <property type="match status" value="1"/>
</dbReference>
<dbReference type="InterPro" id="IPR020843">
    <property type="entry name" value="ER"/>
</dbReference>